<feature type="chain" id="PRO_5047136390" description="Glucosylceramidase" evidence="5">
    <location>
        <begin position="20"/>
        <end position="484"/>
    </location>
</feature>
<accession>A0ABT2PUR9</accession>
<proteinExistence type="inferred from homology"/>
<evidence type="ECO:0000259" key="7">
    <source>
        <dbReference type="Pfam" id="PF17189"/>
    </source>
</evidence>
<evidence type="ECO:0000313" key="8">
    <source>
        <dbReference type="EMBL" id="MCU0104700.1"/>
    </source>
</evidence>
<dbReference type="PANTHER" id="PTHR11069">
    <property type="entry name" value="GLUCOSYLCERAMIDASE"/>
    <property type="match status" value="1"/>
</dbReference>
<evidence type="ECO:0008006" key="10">
    <source>
        <dbReference type="Google" id="ProtNLM"/>
    </source>
</evidence>
<dbReference type="InterPro" id="IPR017853">
    <property type="entry name" value="GH"/>
</dbReference>
<reference evidence="9" key="1">
    <citation type="submission" date="2023-07" db="EMBL/GenBank/DDBJ databases">
        <title>Novel Mycoplasma species identified in domestic and wild animals.</title>
        <authorList>
            <person name="Volokhov D.V."/>
            <person name="Furtak V.A."/>
            <person name="Zagorodnyaya T.A."/>
        </authorList>
    </citation>
    <scope>NUCLEOTIDE SEQUENCE [LARGE SCALE GENOMIC DNA]</scope>
    <source>
        <strain evidence="9">92-19</strain>
    </source>
</reference>
<dbReference type="SUPFAM" id="SSF51445">
    <property type="entry name" value="(Trans)glycosidases"/>
    <property type="match status" value="1"/>
</dbReference>
<gene>
    <name evidence="8" type="ORF">N7603_03425</name>
</gene>
<dbReference type="PROSITE" id="PS51257">
    <property type="entry name" value="PROKAR_LIPOPROTEIN"/>
    <property type="match status" value="1"/>
</dbReference>
<evidence type="ECO:0000259" key="6">
    <source>
        <dbReference type="Pfam" id="PF02055"/>
    </source>
</evidence>
<evidence type="ECO:0000313" key="9">
    <source>
        <dbReference type="Proteomes" id="UP001209076"/>
    </source>
</evidence>
<keyword evidence="9" id="KW-1185">Reference proteome</keyword>
<evidence type="ECO:0000256" key="1">
    <source>
        <dbReference type="ARBA" id="ARBA00005382"/>
    </source>
</evidence>
<feature type="domain" description="Glycosyl hydrolase family 30 TIM-barrel" evidence="6">
    <location>
        <begin position="81"/>
        <end position="411"/>
    </location>
</feature>
<dbReference type="InterPro" id="IPR033452">
    <property type="entry name" value="GH30_C"/>
</dbReference>
<evidence type="ECO:0000256" key="4">
    <source>
        <dbReference type="RuleBase" id="RU361188"/>
    </source>
</evidence>
<dbReference type="InterPro" id="IPR013780">
    <property type="entry name" value="Glyco_hydro_b"/>
</dbReference>
<dbReference type="Pfam" id="PF02055">
    <property type="entry name" value="Glyco_hydro_30"/>
    <property type="match status" value="1"/>
</dbReference>
<organism evidence="8 9">
    <name type="scientific">Paracholeplasma vituli</name>
    <dbReference type="NCBI Taxonomy" id="69473"/>
    <lineage>
        <taxon>Bacteria</taxon>
        <taxon>Bacillati</taxon>
        <taxon>Mycoplasmatota</taxon>
        <taxon>Mollicutes</taxon>
        <taxon>Acholeplasmatales</taxon>
        <taxon>Acholeplasmataceae</taxon>
        <taxon>Paracholeplasma</taxon>
    </lineage>
</organism>
<evidence type="ECO:0000256" key="3">
    <source>
        <dbReference type="ARBA" id="ARBA00022801"/>
    </source>
</evidence>
<feature type="domain" description="Glycosyl hydrolase family 30 beta sandwich" evidence="7">
    <location>
        <begin position="414"/>
        <end position="474"/>
    </location>
</feature>
<comment type="caution">
    <text evidence="8">The sequence shown here is derived from an EMBL/GenBank/DDBJ whole genome shotgun (WGS) entry which is preliminary data.</text>
</comment>
<keyword evidence="4" id="KW-0326">Glycosidase</keyword>
<dbReference type="PRINTS" id="PR00843">
    <property type="entry name" value="GLHYDRLASE30"/>
</dbReference>
<sequence>MYKKIWSLLILSLCSIVLIACKDTEEGEIPVKKIYNVESYVTTGNQTKLLEKNTDAVTEFYETLTGIALTIDPSKRYQTMDGFGAAMTESSAVLIQNLSAEAKEALMNDLFSNTGIEMSFVRIPMGASDFALSNYSYNDIPVTETDLNMEQFSLSRDLDSVVPVLQLAKSKNPDIQFMGSPWSAPAWMKDNKSMNGGKLLMGYKEAYALYFAKFIEAYGNLGLPIYAITPQNEPLHQTGGYPSMYMTASEQVELVIALGRLFENRSIDTKIIAYDHNWDNTQYPMTVLNDRVARNYVDGAGFHCYAGSVEDTEKMQRLFPNMEFWFTECSGGAWATSFADNMTWNMENVFMGSMRYGAKGVLLWNIALNPNHGPQNGGCTNCRGVVTIDPVTETYTKNVEYYLIGHFSKFVSKGATRVDALSSNPNVITVAFENPDGSIVVVAHNKANVNAIFDLNIHGSKLSQTLAGKSTVTYVLTEMKQLLV</sequence>
<dbReference type="SUPFAM" id="SSF51011">
    <property type="entry name" value="Glycosyl hydrolase domain"/>
    <property type="match status" value="1"/>
</dbReference>
<evidence type="ECO:0000256" key="2">
    <source>
        <dbReference type="ARBA" id="ARBA00022729"/>
    </source>
</evidence>
<dbReference type="Gene3D" id="2.60.40.1180">
    <property type="entry name" value="Golgi alpha-mannosidase II"/>
    <property type="match status" value="1"/>
</dbReference>
<keyword evidence="2 5" id="KW-0732">Signal</keyword>
<protein>
    <recommendedName>
        <fullName evidence="10">Glucosylceramidase</fullName>
    </recommendedName>
</protein>
<name>A0ABT2PUR9_9MOLU</name>
<dbReference type="Proteomes" id="UP001209076">
    <property type="component" value="Unassembled WGS sequence"/>
</dbReference>
<dbReference type="InterPro" id="IPR033453">
    <property type="entry name" value="Glyco_hydro_30_TIM-barrel"/>
</dbReference>
<dbReference type="Pfam" id="PF17189">
    <property type="entry name" value="Glyco_hydro_30C"/>
    <property type="match status" value="1"/>
</dbReference>
<dbReference type="EMBL" id="JAOEGN010000005">
    <property type="protein sequence ID" value="MCU0104700.1"/>
    <property type="molecule type" value="Genomic_DNA"/>
</dbReference>
<feature type="signal peptide" evidence="5">
    <location>
        <begin position="1"/>
        <end position="19"/>
    </location>
</feature>
<dbReference type="RefSeq" id="WP_262095948.1">
    <property type="nucleotide sequence ID" value="NZ_JAOEGN010000005.1"/>
</dbReference>
<comment type="similarity">
    <text evidence="1 4">Belongs to the glycosyl hydrolase 30 family.</text>
</comment>
<dbReference type="Gene3D" id="3.20.20.80">
    <property type="entry name" value="Glycosidases"/>
    <property type="match status" value="1"/>
</dbReference>
<keyword evidence="3 4" id="KW-0378">Hydrolase</keyword>
<evidence type="ECO:0000256" key="5">
    <source>
        <dbReference type="SAM" id="SignalP"/>
    </source>
</evidence>
<dbReference type="PANTHER" id="PTHR11069:SF23">
    <property type="entry name" value="LYSOSOMAL ACID GLUCOSYLCERAMIDASE"/>
    <property type="match status" value="1"/>
</dbReference>
<dbReference type="InterPro" id="IPR001139">
    <property type="entry name" value="Glyco_hydro_30"/>
</dbReference>